<comment type="caution">
    <text evidence="3">The sequence shown here is derived from an EMBL/GenBank/DDBJ whole genome shotgun (WGS) entry which is preliminary data.</text>
</comment>
<sequence length="244" mass="25512">MGMTAPLALLYDLHGNLPALEAVLADASAQGAGSYLLGGDYAAFGAWPVETVARLDALPADATTWIRGNWDRWLADELAGTPSRDRPDNELVGGAAAHALAALPAEVVRRLGALDAQVALPDPPDGTATRAVHGSAGSDMTSFLPTHTDHDAQNAAGVQEPRLVFGHTHLQFERPGPGGLVLLNPGSVGMPLDGDVRAAYALVHPDGVELRRVPYDHEASAQALDAVGSPWAREIADRLRKGHA</sequence>
<reference evidence="3 4" key="1">
    <citation type="submission" date="2018-03" db="EMBL/GenBank/DDBJ databases">
        <title>Aquarubrobacter algicola gen. nov., sp. nov., a novel actinobacterium isolated from shallow eutrophic lake during the end of cyanobacterial harmful algal blooms.</title>
        <authorList>
            <person name="Chun S.J."/>
        </authorList>
    </citation>
    <scope>NUCLEOTIDE SEQUENCE [LARGE SCALE GENOMIC DNA]</scope>
    <source>
        <strain evidence="3 4">Seoho-28</strain>
    </source>
</reference>
<proteinExistence type="inferred from homology"/>
<dbReference type="InterPro" id="IPR024654">
    <property type="entry name" value="Calcineurin-like_PHP_lpxH"/>
</dbReference>
<keyword evidence="4" id="KW-1185">Reference proteome</keyword>
<dbReference type="AlphaFoldDB" id="A0A2T4UN06"/>
<accession>A0A2T4UN06</accession>
<dbReference type="SUPFAM" id="SSF56300">
    <property type="entry name" value="Metallo-dependent phosphatases"/>
    <property type="match status" value="1"/>
</dbReference>
<comment type="similarity">
    <text evidence="1">Belongs to the metallophosphoesterase superfamily. YfcE family.</text>
</comment>
<dbReference type="InterPro" id="IPR011152">
    <property type="entry name" value="Pesterase_MJ0912"/>
</dbReference>
<evidence type="ECO:0000256" key="1">
    <source>
        <dbReference type="ARBA" id="ARBA00008950"/>
    </source>
</evidence>
<feature type="domain" description="Calcineurin-like phosphoesterase" evidence="2">
    <location>
        <begin position="8"/>
        <end position="204"/>
    </location>
</feature>
<dbReference type="EMBL" id="PYYB01000001">
    <property type="protein sequence ID" value="PTL60591.1"/>
    <property type="molecule type" value="Genomic_DNA"/>
</dbReference>
<organism evidence="3 4">
    <name type="scientific">Paraconexibacter algicola</name>
    <dbReference type="NCBI Taxonomy" id="2133960"/>
    <lineage>
        <taxon>Bacteria</taxon>
        <taxon>Bacillati</taxon>
        <taxon>Actinomycetota</taxon>
        <taxon>Thermoleophilia</taxon>
        <taxon>Solirubrobacterales</taxon>
        <taxon>Paraconexibacteraceae</taxon>
        <taxon>Paraconexibacter</taxon>
    </lineage>
</organism>
<protein>
    <recommendedName>
        <fullName evidence="2">Calcineurin-like phosphoesterase domain-containing protein</fullName>
    </recommendedName>
</protein>
<evidence type="ECO:0000313" key="3">
    <source>
        <dbReference type="EMBL" id="PTL60591.1"/>
    </source>
</evidence>
<dbReference type="Pfam" id="PF12850">
    <property type="entry name" value="Metallophos_2"/>
    <property type="match status" value="1"/>
</dbReference>
<dbReference type="Proteomes" id="UP000240739">
    <property type="component" value="Unassembled WGS sequence"/>
</dbReference>
<name>A0A2T4UN06_9ACTN</name>
<evidence type="ECO:0000259" key="2">
    <source>
        <dbReference type="Pfam" id="PF12850"/>
    </source>
</evidence>
<dbReference type="Gene3D" id="3.60.21.10">
    <property type="match status" value="1"/>
</dbReference>
<dbReference type="InterPro" id="IPR029052">
    <property type="entry name" value="Metallo-depent_PP-like"/>
</dbReference>
<evidence type="ECO:0000313" key="4">
    <source>
        <dbReference type="Proteomes" id="UP000240739"/>
    </source>
</evidence>
<gene>
    <name evidence="3" type="ORF">C7Y72_13565</name>
</gene>
<dbReference type="PIRSF" id="PIRSF000883">
    <property type="entry name" value="Pesterase_MJ0912"/>
    <property type="match status" value="1"/>
</dbReference>